<dbReference type="AlphaFoldDB" id="A0A2T2N2N6"/>
<dbReference type="InterPro" id="IPR036458">
    <property type="entry name" value="Na:dicarbo_symporter_sf"/>
</dbReference>
<feature type="transmembrane region" description="Helical" evidence="6">
    <location>
        <begin position="277"/>
        <end position="302"/>
    </location>
</feature>
<accession>A0A2T2N2N6</accession>
<dbReference type="PANTHER" id="PTHR11958">
    <property type="entry name" value="SODIUM/DICARBOXYLATE SYMPORTER-RELATED"/>
    <property type="match status" value="1"/>
</dbReference>
<keyword evidence="6" id="KW-0769">Symport</keyword>
<dbReference type="GO" id="GO:0015501">
    <property type="term" value="F:glutamate:sodium symporter activity"/>
    <property type="evidence" value="ECO:0007669"/>
    <property type="project" value="TreeGrafter"/>
</dbReference>
<evidence type="ECO:0000256" key="2">
    <source>
        <dbReference type="ARBA" id="ARBA00022448"/>
    </source>
</evidence>
<keyword evidence="5 6" id="KW-0472">Membrane</keyword>
<protein>
    <recommendedName>
        <fullName evidence="6">Amino acid transporter</fullName>
    </recommendedName>
</protein>
<dbReference type="STRING" id="1448308.A0A2T2N2N6"/>
<evidence type="ECO:0000256" key="5">
    <source>
        <dbReference type="ARBA" id="ARBA00023136"/>
    </source>
</evidence>
<dbReference type="GO" id="GO:0005886">
    <property type="term" value="C:plasma membrane"/>
    <property type="evidence" value="ECO:0007669"/>
    <property type="project" value="TreeGrafter"/>
</dbReference>
<feature type="transmembrane region" description="Helical" evidence="6">
    <location>
        <begin position="132"/>
        <end position="153"/>
    </location>
</feature>
<keyword evidence="2 6" id="KW-0813">Transport</keyword>
<dbReference type="Pfam" id="PF00375">
    <property type="entry name" value="SDF"/>
    <property type="match status" value="1"/>
</dbReference>
<feature type="transmembrane region" description="Helical" evidence="6">
    <location>
        <begin position="243"/>
        <end position="265"/>
    </location>
</feature>
<dbReference type="Proteomes" id="UP000240883">
    <property type="component" value="Unassembled WGS sequence"/>
</dbReference>
<comment type="similarity">
    <text evidence="6">Belongs to the dicarboxylate/amino acid:cation symporter (DAACS) (TC 2.A.23) family.</text>
</comment>
<dbReference type="OrthoDB" id="5877963at2759"/>
<feature type="region of interest" description="Disordered" evidence="7">
    <location>
        <begin position="1"/>
        <end position="37"/>
    </location>
</feature>
<organism evidence="8 9">
    <name type="scientific">Corynespora cassiicola Philippines</name>
    <dbReference type="NCBI Taxonomy" id="1448308"/>
    <lineage>
        <taxon>Eukaryota</taxon>
        <taxon>Fungi</taxon>
        <taxon>Dikarya</taxon>
        <taxon>Ascomycota</taxon>
        <taxon>Pezizomycotina</taxon>
        <taxon>Dothideomycetes</taxon>
        <taxon>Pleosporomycetidae</taxon>
        <taxon>Pleosporales</taxon>
        <taxon>Corynesporascaceae</taxon>
        <taxon>Corynespora</taxon>
    </lineage>
</organism>
<evidence type="ECO:0000313" key="8">
    <source>
        <dbReference type="EMBL" id="PSN59288.1"/>
    </source>
</evidence>
<evidence type="ECO:0000256" key="4">
    <source>
        <dbReference type="ARBA" id="ARBA00022989"/>
    </source>
</evidence>
<dbReference type="InterPro" id="IPR050746">
    <property type="entry name" value="DAACS"/>
</dbReference>
<gene>
    <name evidence="8" type="ORF">BS50DRAFT_605336</name>
</gene>
<evidence type="ECO:0000313" key="9">
    <source>
        <dbReference type="Proteomes" id="UP000240883"/>
    </source>
</evidence>
<feature type="transmembrane region" description="Helical" evidence="6">
    <location>
        <begin position="409"/>
        <end position="437"/>
    </location>
</feature>
<comment type="subcellular location">
    <subcellularLocation>
        <location evidence="1 6">Membrane</location>
        <topology evidence="1 6">Multi-pass membrane protein</topology>
    </subcellularLocation>
</comment>
<reference evidence="8 9" key="1">
    <citation type="journal article" date="2018" name="Front. Microbiol.">
        <title>Genome-Wide Analysis of Corynespora cassiicola Leaf Fall Disease Putative Effectors.</title>
        <authorList>
            <person name="Lopez D."/>
            <person name="Ribeiro S."/>
            <person name="Label P."/>
            <person name="Fumanal B."/>
            <person name="Venisse J.S."/>
            <person name="Kohler A."/>
            <person name="de Oliveira R.R."/>
            <person name="Labutti K."/>
            <person name="Lipzen A."/>
            <person name="Lail K."/>
            <person name="Bauer D."/>
            <person name="Ohm R.A."/>
            <person name="Barry K.W."/>
            <person name="Spatafora J."/>
            <person name="Grigoriev I.V."/>
            <person name="Martin F.M."/>
            <person name="Pujade-Renaud V."/>
        </authorList>
    </citation>
    <scope>NUCLEOTIDE SEQUENCE [LARGE SCALE GENOMIC DNA]</scope>
    <source>
        <strain evidence="8 9">Philippines</strain>
    </source>
</reference>
<keyword evidence="9" id="KW-1185">Reference proteome</keyword>
<evidence type="ECO:0000256" key="1">
    <source>
        <dbReference type="ARBA" id="ARBA00004141"/>
    </source>
</evidence>
<dbReference type="EMBL" id="KZ678158">
    <property type="protein sequence ID" value="PSN59288.1"/>
    <property type="molecule type" value="Genomic_DNA"/>
</dbReference>
<dbReference type="InterPro" id="IPR001991">
    <property type="entry name" value="Na-dicarboxylate_symporter"/>
</dbReference>
<keyword evidence="3 6" id="KW-0812">Transmembrane</keyword>
<dbReference type="PANTHER" id="PTHR11958:SF63">
    <property type="entry name" value="AMINO ACID TRANSPORTER"/>
    <property type="match status" value="1"/>
</dbReference>
<sequence length="488" mass="53257">MAEKDIKGVEPTTLPSPNFKGGEKIREGSPISDPALSPQRKTFWERVKEPGSVWQILIAAILAIGIGMAVTSTVDEVPEACVVLLQIPGDLWLRALKCVVMPMIICAMILAVQRLREMTGRAGPLAKWTIGYYIITTFIAIFQSCLLVGLVWSKLMPVVDDDMLQVTDEDDQDMIDERAKTQIHDVVLDMFQSLVPDNLVGAIADNALLSILVASVVIGYCIKPNSNSSIIRGVKEVEVIITKIITILIYLAPIGVFFLILPNLFRLDLEQVGMNLGILIGGTLTMMFIHLFIVIPIIFFSFTRQNPYTFWLKNSPAWITAWGTASSAATLPVTMRCVLARGVPKTVAKFAIPLGCLINMDGTAIYFPICVVFLAATQGIVLNGADYTVVALLSTLASIGTTPIPSSSLVLTVMIAQSINVPITGMYAVVVAIDWFLDRFRTAVNVSGDLFAAVIVTKMTGIKDGDDDNLDYEEEMRQQSVPNAVDRV</sequence>
<feature type="transmembrane region" description="Helical" evidence="6">
    <location>
        <begin position="199"/>
        <end position="222"/>
    </location>
</feature>
<feature type="transmembrane region" description="Helical" evidence="6">
    <location>
        <begin position="91"/>
        <end position="112"/>
    </location>
</feature>
<proteinExistence type="inferred from homology"/>
<keyword evidence="4 6" id="KW-1133">Transmembrane helix</keyword>
<name>A0A2T2N2N6_CORCC</name>
<feature type="transmembrane region" description="Helical" evidence="6">
    <location>
        <begin position="53"/>
        <end position="71"/>
    </location>
</feature>
<dbReference type="GO" id="GO:0015175">
    <property type="term" value="F:neutral L-amino acid transmembrane transporter activity"/>
    <property type="evidence" value="ECO:0007669"/>
    <property type="project" value="TreeGrafter"/>
</dbReference>
<evidence type="ECO:0000256" key="7">
    <source>
        <dbReference type="SAM" id="MobiDB-lite"/>
    </source>
</evidence>
<evidence type="ECO:0000256" key="6">
    <source>
        <dbReference type="RuleBase" id="RU361216"/>
    </source>
</evidence>
<dbReference type="SUPFAM" id="SSF118215">
    <property type="entry name" value="Proton glutamate symport protein"/>
    <property type="match status" value="1"/>
</dbReference>
<dbReference type="GO" id="GO:0005313">
    <property type="term" value="F:L-glutamate transmembrane transporter activity"/>
    <property type="evidence" value="ECO:0007669"/>
    <property type="project" value="TreeGrafter"/>
</dbReference>
<dbReference type="PRINTS" id="PR00173">
    <property type="entry name" value="EDTRNSPORT"/>
</dbReference>
<dbReference type="Gene3D" id="1.10.3860.10">
    <property type="entry name" value="Sodium:dicarboxylate symporter"/>
    <property type="match status" value="1"/>
</dbReference>
<evidence type="ECO:0000256" key="3">
    <source>
        <dbReference type="ARBA" id="ARBA00022692"/>
    </source>
</evidence>